<accession>A0A2V2LEU8</accession>
<proteinExistence type="predicted"/>
<protein>
    <recommendedName>
        <fullName evidence="3">Glycosyltransferase</fullName>
    </recommendedName>
</protein>
<comment type="caution">
    <text evidence="1">The sequence shown here is derived from an EMBL/GenBank/DDBJ whole genome shotgun (WGS) entry which is preliminary data.</text>
</comment>
<reference evidence="1 2" key="1">
    <citation type="submission" date="2018-05" db="EMBL/GenBank/DDBJ databases">
        <title>Rhodobacteraceae gen. nov., sp. nov. isolated from sea water.</title>
        <authorList>
            <person name="Ren Y."/>
        </authorList>
    </citation>
    <scope>NUCLEOTIDE SEQUENCE [LARGE SCALE GENOMIC DNA]</scope>
    <source>
        <strain evidence="1 2">TG-679</strain>
    </source>
</reference>
<organism evidence="1 2">
    <name type="scientific">Meridianimarinicoccus roseus</name>
    <dbReference type="NCBI Taxonomy" id="2072018"/>
    <lineage>
        <taxon>Bacteria</taxon>
        <taxon>Pseudomonadati</taxon>
        <taxon>Pseudomonadota</taxon>
        <taxon>Alphaproteobacteria</taxon>
        <taxon>Rhodobacterales</taxon>
        <taxon>Paracoccaceae</taxon>
        <taxon>Meridianimarinicoccus</taxon>
    </lineage>
</organism>
<sequence>MRRALCIVTASNDEECLHRNLLASDIVRRRGVPVHVERGAPSASIAYNRGLAATDAPIVIFAHQDVYFPPVFAAALDRVLDWLDAHDPDWAVLAPFGMSVDGRHLGNVWSTSQSGLVGTPVDMPTPVVSFDEMTIILRRDSNIAFDEGLPLYHLYGTDIVQAARAAGHGAYVADLPVVHNDSFHGRLGRDFTRGYDYVRRKWRKALPLRTPVLWVRWHGLDLPWYRLRARRSFAARQAKAGDETADPKIYACECGWEDLPPAPQSRQKRHSLKEDT</sequence>
<evidence type="ECO:0008006" key="3">
    <source>
        <dbReference type="Google" id="ProtNLM"/>
    </source>
</evidence>
<name>A0A2V2LEU8_9RHOB</name>
<dbReference type="EMBL" id="QGKU01000014">
    <property type="protein sequence ID" value="PWR03985.1"/>
    <property type="molecule type" value="Genomic_DNA"/>
</dbReference>
<dbReference type="Gene3D" id="3.90.550.10">
    <property type="entry name" value="Spore Coat Polysaccharide Biosynthesis Protein SpsA, Chain A"/>
    <property type="match status" value="1"/>
</dbReference>
<evidence type="ECO:0000313" key="2">
    <source>
        <dbReference type="Proteomes" id="UP000245680"/>
    </source>
</evidence>
<dbReference type="AlphaFoldDB" id="A0A2V2LEU8"/>
<dbReference type="RefSeq" id="WP_109810388.1">
    <property type="nucleotide sequence ID" value="NZ_QGKU01000014.1"/>
</dbReference>
<gene>
    <name evidence="1" type="ORF">DKT77_03655</name>
</gene>
<dbReference type="SUPFAM" id="SSF53448">
    <property type="entry name" value="Nucleotide-diphospho-sugar transferases"/>
    <property type="match status" value="1"/>
</dbReference>
<evidence type="ECO:0000313" key="1">
    <source>
        <dbReference type="EMBL" id="PWR03985.1"/>
    </source>
</evidence>
<dbReference type="Proteomes" id="UP000245680">
    <property type="component" value="Unassembled WGS sequence"/>
</dbReference>
<dbReference type="InterPro" id="IPR029044">
    <property type="entry name" value="Nucleotide-diphossugar_trans"/>
</dbReference>
<dbReference type="OrthoDB" id="7851643at2"/>
<keyword evidence="2" id="KW-1185">Reference proteome</keyword>